<accession>A0AB39HEK7</accession>
<evidence type="ECO:0000313" key="1">
    <source>
        <dbReference type="EMBL" id="XDK25513.1"/>
    </source>
</evidence>
<dbReference type="KEGG" id="vih:AB0763_02390"/>
<gene>
    <name evidence="1" type="ORF">AB0763_02390</name>
</gene>
<protein>
    <recommendedName>
        <fullName evidence="2">Cytosolic protein</fullName>
    </recommendedName>
</protein>
<proteinExistence type="predicted"/>
<organism evidence="1">
    <name type="scientific">Vibrio sp. HB236076</name>
    <dbReference type="NCBI Taxonomy" id="3232307"/>
    <lineage>
        <taxon>Bacteria</taxon>
        <taxon>Pseudomonadati</taxon>
        <taxon>Pseudomonadota</taxon>
        <taxon>Gammaproteobacteria</taxon>
        <taxon>Vibrionales</taxon>
        <taxon>Vibrionaceae</taxon>
        <taxon>Vibrio</taxon>
    </lineage>
</organism>
<dbReference type="InterPro" id="IPR029058">
    <property type="entry name" value="AB_hydrolase_fold"/>
</dbReference>
<dbReference type="AlphaFoldDB" id="A0AB39HEK7"/>
<evidence type="ECO:0008006" key="2">
    <source>
        <dbReference type="Google" id="ProtNLM"/>
    </source>
</evidence>
<dbReference type="EMBL" id="CP162601">
    <property type="protein sequence ID" value="XDK25513.1"/>
    <property type="molecule type" value="Genomic_DNA"/>
</dbReference>
<dbReference type="RefSeq" id="WP_306100952.1">
    <property type="nucleotide sequence ID" value="NZ_CP162601.1"/>
</dbReference>
<name>A0AB39HEK7_9VIBR</name>
<dbReference type="SUPFAM" id="SSF53474">
    <property type="entry name" value="alpha/beta-Hydrolases"/>
    <property type="match status" value="1"/>
</dbReference>
<sequence length="370" mass="42905">MIKITTAEQLQTLLAQHDITKSLAEPFEQDFVTEDIYVRFCLGDINKPIIVAFSNAGETTTEQKLNDPNYRPWGYDFITKEGYSVISFSCYQKNNWFRTPLTQEIIKVFSQYITPYSEKLGYGGSMGGYAVGAYCDLLKLDRCLLFNPISTLNPELVPFENRFNSAANHYPWQSDFHDGADTHTPKLIVVDPLFNQDKRHAYRYQNAQMINFRGVGHGIPRHLLTVKALKDSFYCLINQTLPDHHFYRKIRNGKRQYQHYFKFITSNHIKQLTPKRKQVIEQYQQAFINSLPEQERLAATPKPQPPKAKVTPLNDNDINRLRDLAVQLEKTDLQASLDLMLMAQKLRPNGPFINKRVSMYQEKLKSNKAQ</sequence>
<reference evidence="1" key="1">
    <citation type="submission" date="2024-07" db="EMBL/GenBank/DDBJ databases">
        <title>Genome Analysis of a Potential Novel Vibrio Species Secreting pH- and Thermo-stable Alginate Lyase and its Application in Producing Alginate Oligosaccharides.</title>
        <authorList>
            <person name="Huang H."/>
            <person name="Bao K."/>
        </authorList>
    </citation>
    <scope>NUCLEOTIDE SEQUENCE</scope>
    <source>
        <strain evidence="1">HB236076</strain>
    </source>
</reference>